<organism evidence="1 2">
    <name type="scientific">candidate division WOR-3 bacterium JGI_Cruoil_03_44_89</name>
    <dbReference type="NCBI Taxonomy" id="1973748"/>
    <lineage>
        <taxon>Bacteria</taxon>
        <taxon>Bacteria division WOR-3</taxon>
    </lineage>
</organism>
<comment type="caution">
    <text evidence="1">The sequence shown here is derived from an EMBL/GenBank/DDBJ whole genome shotgun (WGS) entry which is preliminary data.</text>
</comment>
<dbReference type="AlphaFoldDB" id="A0A235BT05"/>
<reference evidence="1 2" key="1">
    <citation type="submission" date="2017-07" db="EMBL/GenBank/DDBJ databases">
        <title>Recovery of genomes from metagenomes via a dereplication, aggregation, and scoring strategy.</title>
        <authorList>
            <person name="Sieber C.M."/>
            <person name="Probst A.J."/>
            <person name="Sharrar A."/>
            <person name="Thomas B.C."/>
            <person name="Hess M."/>
            <person name="Tringe S.G."/>
            <person name="Banfield J.F."/>
        </authorList>
    </citation>
    <scope>NUCLEOTIDE SEQUENCE [LARGE SCALE GENOMIC DNA]</scope>
    <source>
        <strain evidence="1">JGI_Cruoil_03_44_89</strain>
    </source>
</reference>
<protein>
    <submittedName>
        <fullName evidence="1">Uncharacterized protein</fullName>
    </submittedName>
</protein>
<gene>
    <name evidence="1" type="ORF">CH333_05360</name>
</gene>
<proteinExistence type="predicted"/>
<evidence type="ECO:0000313" key="1">
    <source>
        <dbReference type="EMBL" id="OYD15603.1"/>
    </source>
</evidence>
<name>A0A235BT05_UNCW3</name>
<dbReference type="EMBL" id="NOZQ01000109">
    <property type="protein sequence ID" value="OYD15603.1"/>
    <property type="molecule type" value="Genomic_DNA"/>
</dbReference>
<sequence length="291" mass="34240">MNKTDVPLIKEYRINRQKKCLKCIYKYAFDRDKQKECILSLYHNRKERSSEHREKSIFRGMVIPSLRYLGLIVGYGDSIRISANGKLIIESEAMNSKLHERVLRAVIYEVDKNIFHFIDFIKGLSSFPPREIINKLCNKISGPPDKQKRERIRKFLSILEQVKLMNHSSQKLSLNKKKYNQAIKDVDVSMKNIEDFKKCFFDAYFEVSKNTAGIADIVDIREKVSIQMLKEYKVIVTEDQFDELLRGTPFETEKYIISLGEPMGAEEKLFKYKGDYFRTLYIKTRKMGVTK</sequence>
<dbReference type="Proteomes" id="UP000215215">
    <property type="component" value="Unassembled WGS sequence"/>
</dbReference>
<accession>A0A235BT05</accession>
<evidence type="ECO:0000313" key="2">
    <source>
        <dbReference type="Proteomes" id="UP000215215"/>
    </source>
</evidence>